<feature type="coiled-coil region" evidence="1">
    <location>
        <begin position="197"/>
        <end position="224"/>
    </location>
</feature>
<proteinExistence type="predicted"/>
<dbReference type="Proteomes" id="UP000599179">
    <property type="component" value="Unassembled WGS sequence"/>
</dbReference>
<organism evidence="2 3">
    <name type="scientific">Psychroflexus planctonicus</name>
    <dbReference type="NCBI Taxonomy" id="1526575"/>
    <lineage>
        <taxon>Bacteria</taxon>
        <taxon>Pseudomonadati</taxon>
        <taxon>Bacteroidota</taxon>
        <taxon>Flavobacteriia</taxon>
        <taxon>Flavobacteriales</taxon>
        <taxon>Flavobacteriaceae</taxon>
        <taxon>Psychroflexus</taxon>
    </lineage>
</organism>
<keyword evidence="1" id="KW-0175">Coiled coil</keyword>
<dbReference type="SUPFAM" id="SSF52266">
    <property type="entry name" value="SGNH hydrolase"/>
    <property type="match status" value="1"/>
</dbReference>
<reference evidence="3" key="1">
    <citation type="journal article" date="2019" name="Int. J. Syst. Evol. Microbiol.">
        <title>The Global Catalogue of Microorganisms (GCM) 10K type strain sequencing project: providing services to taxonomists for standard genome sequencing and annotation.</title>
        <authorList>
            <consortium name="The Broad Institute Genomics Platform"/>
            <consortium name="The Broad Institute Genome Sequencing Center for Infectious Disease"/>
            <person name="Wu L."/>
            <person name="Ma J."/>
        </authorList>
    </citation>
    <scope>NUCLEOTIDE SEQUENCE [LARGE SCALE GENOMIC DNA]</scope>
    <source>
        <strain evidence="3">CGMCC 1.12931</strain>
    </source>
</reference>
<evidence type="ECO:0008006" key="4">
    <source>
        <dbReference type="Google" id="ProtNLM"/>
    </source>
</evidence>
<evidence type="ECO:0000313" key="2">
    <source>
        <dbReference type="EMBL" id="GGE32292.1"/>
    </source>
</evidence>
<name>A0ABQ1SGF6_9FLAO</name>
<keyword evidence="3" id="KW-1185">Reference proteome</keyword>
<gene>
    <name evidence="2" type="ORF">GCM10010832_10710</name>
</gene>
<comment type="caution">
    <text evidence="2">The sequence shown here is derived from an EMBL/GenBank/DDBJ whole genome shotgun (WGS) entry which is preliminary data.</text>
</comment>
<accession>A0ABQ1SGF6</accession>
<sequence>MGLFYCSGIFILEHYLPSFLRPNISFKMGAYGHLHSRIKEVNDFKNVDILFLGSSHTYRGFDTRIFSKNGYHTFNLGSSSQTPLQTNILLNRYLNQLAPKLIVYEVYPGTFMSDGVESSLDLLSNDKNDLDSFKMAFKTKNIKVLNTFIYASIRDMLNLNTNYTEQNNKGVDTYIPGGYVEKEISYYTPKFIDKSEIVLRDNQLDNFEENIQKINNKNIDLMLVYAPISKSKYKSFNNKNHFDSLMHEHGKYYNFNEILSLNDSLHFYDSHHLNQKGVKKFNKKLIEILQNESQL</sequence>
<evidence type="ECO:0000256" key="1">
    <source>
        <dbReference type="SAM" id="Coils"/>
    </source>
</evidence>
<dbReference type="EMBL" id="BMGM01000004">
    <property type="protein sequence ID" value="GGE32292.1"/>
    <property type="molecule type" value="Genomic_DNA"/>
</dbReference>
<evidence type="ECO:0000313" key="3">
    <source>
        <dbReference type="Proteomes" id="UP000599179"/>
    </source>
</evidence>
<protein>
    <recommendedName>
        <fullName evidence="4">SGNH/GDSL hydrolase family protein</fullName>
    </recommendedName>
</protein>